<organism evidence="2 3">
    <name type="scientific">Natronomonas pharaonis (strain ATCC 35678 / DSM 2160 / CIP 103997 / JCM 8858 / NBRC 14720 / NCIMB 2260 / Gabara)</name>
    <name type="common">Halobacterium pharaonis</name>
    <dbReference type="NCBI Taxonomy" id="348780"/>
    <lineage>
        <taxon>Archaea</taxon>
        <taxon>Methanobacteriati</taxon>
        <taxon>Methanobacteriota</taxon>
        <taxon>Stenosarchaea group</taxon>
        <taxon>Halobacteria</taxon>
        <taxon>Halobacteriales</taxon>
        <taxon>Natronomonadaceae</taxon>
        <taxon>Natronomonas</taxon>
    </lineage>
</organism>
<name>A0A1U7EYY0_NATPD</name>
<evidence type="ECO:0000313" key="3">
    <source>
        <dbReference type="Proteomes" id="UP000002698"/>
    </source>
</evidence>
<keyword evidence="1" id="KW-0472">Membrane</keyword>
<dbReference type="KEGG" id="nph:NP_4706A"/>
<dbReference type="Pfam" id="PF26045">
    <property type="entry name" value="OB_2TM_halo"/>
    <property type="match status" value="1"/>
</dbReference>
<keyword evidence="1" id="KW-0812">Transmembrane</keyword>
<gene>
    <name evidence="2" type="ordered locus">NP_4706A</name>
</gene>
<keyword evidence="3" id="KW-1185">Reference proteome</keyword>
<accession>A0A1U7EYY0</accession>
<proteinExistence type="predicted"/>
<evidence type="ECO:0000313" key="2">
    <source>
        <dbReference type="EMBL" id="CAI50444.1"/>
    </source>
</evidence>
<keyword evidence="1" id="KW-1133">Transmembrane helix</keyword>
<dbReference type="GeneID" id="69102746"/>
<dbReference type="HOGENOM" id="CLU_114391_0_0_2"/>
<dbReference type="AlphaFoldDB" id="A0A1U7EYY0"/>
<dbReference type="EMBL" id="CR936257">
    <property type="protein sequence ID" value="CAI50444.1"/>
    <property type="molecule type" value="Genomic_DNA"/>
</dbReference>
<dbReference type="Proteomes" id="UP000002698">
    <property type="component" value="Chromosome"/>
</dbReference>
<reference evidence="2 3" key="1">
    <citation type="journal article" date="2005" name="Genome Res.">
        <title>Living with two extremes: conclusions from the genome sequence of Natronomonas pharaonis.</title>
        <authorList>
            <person name="Falb M."/>
            <person name="Pfeiffer F."/>
            <person name="Palm P."/>
            <person name="Rodewald K."/>
            <person name="Hickmann V."/>
            <person name="Tittor J."/>
            <person name="Oesterhelt D."/>
        </authorList>
    </citation>
    <scope>NUCLEOTIDE SEQUENCE [LARGE SCALE GENOMIC DNA]</scope>
    <source>
        <strain evidence="3">ATCC 35678 / DSM 2160 / CIP 103997 / JCM 8858 / NBRC 14720 / NCIMB 2260 / Gabara</strain>
    </source>
</reference>
<dbReference type="InterPro" id="IPR058927">
    <property type="entry name" value="OB_2TM"/>
</dbReference>
<dbReference type="EnsemblBacteria" id="CAI50444">
    <property type="protein sequence ID" value="CAI50444"/>
    <property type="gene ID" value="NP_4706A"/>
</dbReference>
<evidence type="ECO:0000256" key="1">
    <source>
        <dbReference type="SAM" id="Phobius"/>
    </source>
</evidence>
<dbReference type="eggNOG" id="arCOG02859">
    <property type="taxonomic scope" value="Archaea"/>
</dbReference>
<dbReference type="RefSeq" id="WP_011324058.1">
    <property type="nucleotide sequence ID" value="NC_007426.1"/>
</dbReference>
<sequence>MHRRVEAALLVGVCLLAVGLCVAYGATEPAPDRHDYPEVDDLGVSPDHPIESPASIGGTVAATDPVVITASVDGNTVAYVVRDGPAVTVGQELWVFGPVEAVDGPVDTGAGTDATVVAQVDAERAVVQDPWEVGYMYAVSALAVLWVLFRAVRHWRLDTTARAVVPRGERRG</sequence>
<dbReference type="STRING" id="348780.NP_4706A"/>
<protein>
    <submittedName>
        <fullName evidence="2">Uncharacterized protein</fullName>
    </submittedName>
</protein>
<feature type="transmembrane region" description="Helical" evidence="1">
    <location>
        <begin position="134"/>
        <end position="152"/>
    </location>
</feature>